<feature type="region of interest" description="Disordered" evidence="1">
    <location>
        <begin position="65"/>
        <end position="93"/>
    </location>
</feature>
<evidence type="ECO:0000313" key="3">
    <source>
        <dbReference type="EMBL" id="GAA5194672.1"/>
    </source>
</evidence>
<organism evidence="3 4">
    <name type="scientific">Ferrimonas gelatinilytica</name>
    <dbReference type="NCBI Taxonomy" id="1255257"/>
    <lineage>
        <taxon>Bacteria</taxon>
        <taxon>Pseudomonadati</taxon>
        <taxon>Pseudomonadota</taxon>
        <taxon>Gammaproteobacteria</taxon>
        <taxon>Alteromonadales</taxon>
        <taxon>Ferrimonadaceae</taxon>
        <taxon>Ferrimonas</taxon>
    </lineage>
</organism>
<comment type="caution">
    <text evidence="3">The sequence shown here is derived from an EMBL/GenBank/DDBJ whole genome shotgun (WGS) entry which is preliminary data.</text>
</comment>
<feature type="chain" id="PRO_5047005936" description="Type IV pilus biogenesis protein PilP" evidence="2">
    <location>
        <begin position="20"/>
        <end position="181"/>
    </location>
</feature>
<keyword evidence="4" id="KW-1185">Reference proteome</keyword>
<proteinExistence type="predicted"/>
<dbReference type="RefSeq" id="WP_345317808.1">
    <property type="nucleotide sequence ID" value="NZ_BAABLF010000029.1"/>
</dbReference>
<reference evidence="4" key="1">
    <citation type="journal article" date="2019" name="Int. J. Syst. Evol. Microbiol.">
        <title>The Global Catalogue of Microorganisms (GCM) 10K type strain sequencing project: providing services to taxonomists for standard genome sequencing and annotation.</title>
        <authorList>
            <consortium name="The Broad Institute Genomics Platform"/>
            <consortium name="The Broad Institute Genome Sequencing Center for Infectious Disease"/>
            <person name="Wu L."/>
            <person name="Ma J."/>
        </authorList>
    </citation>
    <scope>NUCLEOTIDE SEQUENCE [LARGE SCALE GENOMIC DNA]</scope>
    <source>
        <strain evidence="4">JCM 18720</strain>
    </source>
</reference>
<dbReference type="Proteomes" id="UP001501600">
    <property type="component" value="Unassembled WGS sequence"/>
</dbReference>
<feature type="signal peptide" evidence="2">
    <location>
        <begin position="1"/>
        <end position="19"/>
    </location>
</feature>
<evidence type="ECO:0000313" key="4">
    <source>
        <dbReference type="Proteomes" id="UP001501600"/>
    </source>
</evidence>
<evidence type="ECO:0008006" key="5">
    <source>
        <dbReference type="Google" id="ProtNLM"/>
    </source>
</evidence>
<keyword evidence="2" id="KW-0732">Signal</keyword>
<protein>
    <recommendedName>
        <fullName evidence="5">Type IV pilus biogenesis protein PilP</fullName>
    </recommendedName>
</protein>
<evidence type="ECO:0000256" key="2">
    <source>
        <dbReference type="SAM" id="SignalP"/>
    </source>
</evidence>
<gene>
    <name evidence="3" type="ORF">GCM10025772_28160</name>
</gene>
<dbReference type="EMBL" id="BAABLF010000029">
    <property type="protein sequence ID" value="GAA5194672.1"/>
    <property type="molecule type" value="Genomic_DNA"/>
</dbReference>
<evidence type="ECO:0000256" key="1">
    <source>
        <dbReference type="SAM" id="MobiDB-lite"/>
    </source>
</evidence>
<name>A0ABP9SGY7_9GAMM</name>
<sequence>MRRSLSLTAALLSSSAAFASPLGCDSQVDPQSRLTCLERLSDAVTQCSQQEDKLDRLLCFDALSTSESSPANPRADSGKPEGAFPNQPPAITAAPETDFGLERLAIKQTPDQLTGQVSAIQTDPYGKWTLTLENGQRWRQTESKRLRVKIGESVIIRKGALGSFSLSREGSNNSTRVKRIQ</sequence>
<accession>A0ABP9SGY7</accession>